<keyword evidence="3" id="KW-0645">Protease</keyword>
<organism evidence="8 9">
    <name type="scientific">Eimeria tenella</name>
    <name type="common">Coccidian parasite</name>
    <dbReference type="NCBI Taxonomy" id="5802"/>
    <lineage>
        <taxon>Eukaryota</taxon>
        <taxon>Sar</taxon>
        <taxon>Alveolata</taxon>
        <taxon>Apicomplexa</taxon>
        <taxon>Conoidasida</taxon>
        <taxon>Coccidia</taxon>
        <taxon>Eucoccidiorida</taxon>
        <taxon>Eimeriorina</taxon>
        <taxon>Eimeriidae</taxon>
        <taxon>Eimeria</taxon>
    </lineage>
</organism>
<feature type="non-terminal residue" evidence="8">
    <location>
        <position position="283"/>
    </location>
</feature>
<accession>U6L6P4</accession>
<gene>
    <name evidence="8" type="ORF">ETH_00037020</name>
</gene>
<dbReference type="Proteomes" id="UP000030747">
    <property type="component" value="Unassembled WGS sequence"/>
</dbReference>
<dbReference type="GO" id="GO:0005737">
    <property type="term" value="C:cytoplasm"/>
    <property type="evidence" value="ECO:0007669"/>
    <property type="project" value="TreeGrafter"/>
</dbReference>
<comment type="catalytic activity">
    <reaction evidence="1">
        <text>Thiol-dependent hydrolysis of ester, thioester, amide, peptide and isopeptide bonds formed by the C-terminal Gly of ubiquitin (a 76-residue protein attached to proteins as an intracellular targeting signal).</text>
        <dbReference type="EC" id="3.4.19.12"/>
    </reaction>
</comment>
<evidence type="ECO:0000256" key="2">
    <source>
        <dbReference type="ARBA" id="ARBA00012759"/>
    </source>
</evidence>
<evidence type="ECO:0000256" key="1">
    <source>
        <dbReference type="ARBA" id="ARBA00000707"/>
    </source>
</evidence>
<dbReference type="EC" id="3.4.19.12" evidence="2"/>
<dbReference type="GO" id="GO:0004843">
    <property type="term" value="F:cysteine-type deubiquitinase activity"/>
    <property type="evidence" value="ECO:0007669"/>
    <property type="project" value="UniProtKB-EC"/>
</dbReference>
<dbReference type="GO" id="GO:0070530">
    <property type="term" value="F:K63-linked polyubiquitin modification-dependent protein binding"/>
    <property type="evidence" value="ECO:0007669"/>
    <property type="project" value="TreeGrafter"/>
</dbReference>
<evidence type="ECO:0000256" key="6">
    <source>
        <dbReference type="ARBA" id="ARBA00022807"/>
    </source>
</evidence>
<reference evidence="8" key="1">
    <citation type="submission" date="2013-10" db="EMBL/GenBank/DDBJ databases">
        <title>Genomic analysis of the causative agents of coccidiosis in chickens.</title>
        <authorList>
            <person name="Reid A.J."/>
            <person name="Blake D."/>
            <person name="Billington K."/>
            <person name="Browne H."/>
            <person name="Dunn M."/>
            <person name="Hung S."/>
            <person name="Kawahara F."/>
            <person name="Miranda-Saavedra D."/>
            <person name="Mourier T."/>
            <person name="Nagra H."/>
            <person name="Otto T.D."/>
            <person name="Rawlings N."/>
            <person name="Sanchez A."/>
            <person name="Sanders M."/>
            <person name="Subramaniam C."/>
            <person name="Tay Y."/>
            <person name="Dear P."/>
            <person name="Doerig C."/>
            <person name="Gruber A."/>
            <person name="Parkinson J."/>
            <person name="Shirley M."/>
            <person name="Wan K.L."/>
            <person name="Berriman M."/>
            <person name="Tomley F."/>
            <person name="Pain A."/>
        </authorList>
    </citation>
    <scope>NUCLEOTIDE SEQUENCE [LARGE SCALE GENOMIC DNA]</scope>
    <source>
        <strain evidence="8">Houghton</strain>
    </source>
</reference>
<feature type="region of interest" description="Disordered" evidence="7">
    <location>
        <begin position="129"/>
        <end position="149"/>
    </location>
</feature>
<reference evidence="8" key="2">
    <citation type="submission" date="2013-10" db="EMBL/GenBank/DDBJ databases">
        <authorList>
            <person name="Aslett M."/>
        </authorList>
    </citation>
    <scope>NUCLEOTIDE SEQUENCE [LARGE SCALE GENOMIC DNA]</scope>
    <source>
        <strain evidence="8">Houghton</strain>
    </source>
</reference>
<dbReference type="VEuPathDB" id="ToxoDB:ETH2_1011300"/>
<keyword evidence="6" id="KW-0788">Thiol protease</keyword>
<dbReference type="VEuPathDB" id="ToxoDB:ETH_00037020"/>
<dbReference type="GO" id="GO:0005634">
    <property type="term" value="C:nucleus"/>
    <property type="evidence" value="ECO:0007669"/>
    <property type="project" value="TreeGrafter"/>
</dbReference>
<dbReference type="GO" id="GO:0071947">
    <property type="term" value="P:protein deubiquitination involved in ubiquitin-dependent protein catabolic process"/>
    <property type="evidence" value="ECO:0007669"/>
    <property type="project" value="TreeGrafter"/>
</dbReference>
<evidence type="ECO:0000256" key="3">
    <source>
        <dbReference type="ARBA" id="ARBA00022670"/>
    </source>
</evidence>
<dbReference type="RefSeq" id="XP_013235013.1">
    <property type="nucleotide sequence ID" value="XM_013379559.1"/>
</dbReference>
<feature type="non-terminal residue" evidence="8">
    <location>
        <position position="1"/>
    </location>
</feature>
<evidence type="ECO:0000256" key="4">
    <source>
        <dbReference type="ARBA" id="ARBA00022786"/>
    </source>
</evidence>
<dbReference type="OrthoDB" id="342844at2759"/>
<keyword evidence="5" id="KW-0378">Hydrolase</keyword>
<proteinExistence type="predicted"/>
<evidence type="ECO:0000256" key="5">
    <source>
        <dbReference type="ARBA" id="ARBA00022801"/>
    </source>
</evidence>
<dbReference type="EMBL" id="HG676790">
    <property type="protein sequence ID" value="CDJ44264.1"/>
    <property type="molecule type" value="Genomic_DNA"/>
</dbReference>
<evidence type="ECO:0000313" key="8">
    <source>
        <dbReference type="EMBL" id="CDJ44264.1"/>
    </source>
</evidence>
<protein>
    <recommendedName>
        <fullName evidence="2">ubiquitinyl hydrolase 1</fullName>
        <ecNumber evidence="2">3.4.19.12</ecNumber>
    </recommendedName>
</protein>
<evidence type="ECO:0000313" key="9">
    <source>
        <dbReference type="Proteomes" id="UP000030747"/>
    </source>
</evidence>
<dbReference type="PANTHER" id="PTHR13367">
    <property type="entry name" value="UBIQUITIN THIOESTERASE"/>
    <property type="match status" value="1"/>
</dbReference>
<evidence type="ECO:0000256" key="7">
    <source>
        <dbReference type="SAM" id="MobiDB-lite"/>
    </source>
</evidence>
<dbReference type="PANTHER" id="PTHR13367:SF28">
    <property type="entry name" value="UBIQUITIN THIOESTERASE ZRANB1"/>
    <property type="match status" value="1"/>
</dbReference>
<dbReference type="GeneID" id="25256445"/>
<dbReference type="InterPro" id="IPR051346">
    <property type="entry name" value="OTU_Deubiquitinase"/>
</dbReference>
<name>U6L6P4_EIMTE</name>
<keyword evidence="9" id="KW-1185">Reference proteome</keyword>
<dbReference type="AlphaFoldDB" id="U6L6P4"/>
<feature type="compositionally biased region" description="Low complexity" evidence="7">
    <location>
        <begin position="131"/>
        <end position="141"/>
    </location>
</feature>
<sequence>ILDYLEAAAVAAGRGRLLLHWGRGRPLLETGDRLFLDSLCLRLAFPRGSPQGERLFTGQQQQLLELLPELRCFRDICCYAKALTSDSAADRLPPLRRWLSSDAALQWGVEEDKSGVLHLSVSAFGVQLDVSPPSSSSSSSSKETKKKHRGALQRLFSDWFSGAESRRGRFSLADPSNLLQGLLPAAAAAAAAAASSNEVSLSEDDVLHLKCLPSFGGRLPAADAELLLQFLTAPYLRIPLLLQFFGEGSRVETLCCPVLQQVLAAALFEPWHFQRAPAVAAAA</sequence>
<keyword evidence="4" id="KW-0833">Ubl conjugation pathway</keyword>